<keyword evidence="1" id="KW-0812">Transmembrane</keyword>
<keyword evidence="1" id="KW-0472">Membrane</keyword>
<evidence type="ECO:0000313" key="3">
    <source>
        <dbReference type="Proteomes" id="UP000740605"/>
    </source>
</evidence>
<keyword evidence="3" id="KW-1185">Reference proteome</keyword>
<accession>A0ABS5XRI4</accession>
<keyword evidence="1" id="KW-1133">Transmembrane helix</keyword>
<protein>
    <submittedName>
        <fullName evidence="2">Uncharacterized protein</fullName>
    </submittedName>
</protein>
<dbReference type="Proteomes" id="UP000740605">
    <property type="component" value="Unassembled WGS sequence"/>
</dbReference>
<organism evidence="2 3">
    <name type="scientific">Microbacterium flavum</name>
    <dbReference type="NCBI Taxonomy" id="415216"/>
    <lineage>
        <taxon>Bacteria</taxon>
        <taxon>Bacillati</taxon>
        <taxon>Actinomycetota</taxon>
        <taxon>Actinomycetes</taxon>
        <taxon>Micrococcales</taxon>
        <taxon>Microbacteriaceae</taxon>
        <taxon>Microbacterium</taxon>
    </lineage>
</organism>
<name>A0ABS5XRI4_9MICO</name>
<gene>
    <name evidence="2" type="ORF">J0P97_03545</name>
</gene>
<reference evidence="2 3" key="1">
    <citation type="submission" date="2021-03" db="EMBL/GenBank/DDBJ databases">
        <title>Microbacterium pauli sp. nov., isolated from microfiltered milk.</title>
        <authorList>
            <person name="Bellassi P."/>
            <person name="Fontana A."/>
            <person name="Callegari M.L."/>
            <person name="Lorenzo M."/>
            <person name="Cappa F."/>
        </authorList>
    </citation>
    <scope>NUCLEOTIDE SEQUENCE [LARGE SCALE GENOMIC DNA]</scope>
    <source>
        <strain evidence="2 3">DSM 18909</strain>
    </source>
</reference>
<dbReference type="RefSeq" id="WP_215486392.1">
    <property type="nucleotide sequence ID" value="NZ_BAAAPJ010000001.1"/>
</dbReference>
<dbReference type="EMBL" id="JAFLHG010000002">
    <property type="protein sequence ID" value="MBT8797150.1"/>
    <property type="molecule type" value="Genomic_DNA"/>
</dbReference>
<comment type="caution">
    <text evidence="2">The sequence shown here is derived from an EMBL/GenBank/DDBJ whole genome shotgun (WGS) entry which is preliminary data.</text>
</comment>
<proteinExistence type="predicted"/>
<sequence length="151" mass="16255">MRGWTRDSPLVALLCGAVLGALAWTAALLMGFGAPLLVWTLGGGLVGVIWWMFRHVVPSDPGEGVSEPRTPDEAWPSGVERGARLLESRIRGARQGRPDDLAALHATIADIVRDRGVDPSAAPAVHTYLSAPPHTLTRARLRTILRELVDL</sequence>
<evidence type="ECO:0000313" key="2">
    <source>
        <dbReference type="EMBL" id="MBT8797150.1"/>
    </source>
</evidence>
<feature type="transmembrane region" description="Helical" evidence="1">
    <location>
        <begin position="33"/>
        <end position="53"/>
    </location>
</feature>
<evidence type="ECO:0000256" key="1">
    <source>
        <dbReference type="SAM" id="Phobius"/>
    </source>
</evidence>